<dbReference type="InterPro" id="IPR014054">
    <property type="entry name" value="Phage_regulatory_Rha"/>
</dbReference>
<dbReference type="EMBL" id="LOMT01000138">
    <property type="protein sequence ID" value="KXX87198.1"/>
    <property type="molecule type" value="Genomic_DNA"/>
</dbReference>
<name>A0A150AWS8_BACCE</name>
<dbReference type="Pfam" id="PF09669">
    <property type="entry name" value="Phage_pRha"/>
    <property type="match status" value="1"/>
</dbReference>
<evidence type="ECO:0000313" key="2">
    <source>
        <dbReference type="Proteomes" id="UP000075591"/>
    </source>
</evidence>
<sequence length="134" mass="15991">MKMSNIVFIENNEVVTDSLKVGEVFNKRHDHIIRDVEKIIEELEGKGNPNFGESYYEVGNGRKYKKYNLTKDGFTLLVMGFTGKEALKFKMMYINEFNRMEQELRNRDLNSYMIDDPIARAEKWIKEQQEKRKR</sequence>
<dbReference type="Proteomes" id="UP000075591">
    <property type="component" value="Unassembled WGS sequence"/>
</dbReference>
<proteinExistence type="predicted"/>
<comment type="caution">
    <text evidence="1">The sequence shown here is derived from an EMBL/GenBank/DDBJ whole genome shotgun (WGS) entry which is preliminary data.</text>
</comment>
<accession>A0A150AWS8</accession>
<evidence type="ECO:0000313" key="1">
    <source>
        <dbReference type="EMBL" id="KXX87198.1"/>
    </source>
</evidence>
<dbReference type="AlphaFoldDB" id="A0A150AWS8"/>
<gene>
    <name evidence="1" type="ORF">AT274_04460</name>
</gene>
<reference evidence="1 2" key="1">
    <citation type="submission" date="2015-12" db="EMBL/GenBank/DDBJ databases">
        <title>Bacillus cereus Group isolate.</title>
        <authorList>
            <person name="Kovac J."/>
        </authorList>
    </citation>
    <scope>NUCLEOTIDE SEQUENCE [LARGE SCALE GENOMIC DNA]</scope>
    <source>
        <strain evidence="1 2">FSL W8-0275</strain>
    </source>
</reference>
<dbReference type="NCBIfam" id="TIGR02681">
    <property type="entry name" value="phage_pRha"/>
    <property type="match status" value="1"/>
</dbReference>
<organism evidence="1 2">
    <name type="scientific">Bacillus cereus</name>
    <dbReference type="NCBI Taxonomy" id="1396"/>
    <lineage>
        <taxon>Bacteria</taxon>
        <taxon>Bacillati</taxon>
        <taxon>Bacillota</taxon>
        <taxon>Bacilli</taxon>
        <taxon>Bacillales</taxon>
        <taxon>Bacillaceae</taxon>
        <taxon>Bacillus</taxon>
        <taxon>Bacillus cereus group</taxon>
    </lineage>
</organism>
<protein>
    <submittedName>
        <fullName evidence="1">Transcriptional regulator</fullName>
    </submittedName>
</protein>